<dbReference type="EMBL" id="CH473979">
    <property type="protein sequence ID" value="EDM07609.1"/>
    <property type="molecule type" value="Genomic_DNA"/>
</dbReference>
<reference evidence="1 2" key="1">
    <citation type="submission" date="2005-09" db="EMBL/GenBank/DDBJ databases">
        <authorList>
            <person name="Mural R.J."/>
            <person name="Li P.W."/>
            <person name="Adams M.D."/>
            <person name="Amanatides P.G."/>
            <person name="Baden-Tillson H."/>
            <person name="Barnstead M."/>
            <person name="Chin S.H."/>
            <person name="Dew I."/>
            <person name="Evans C.A."/>
            <person name="Ferriera S."/>
            <person name="Flanigan M."/>
            <person name="Fosler C."/>
            <person name="Glodek A."/>
            <person name="Gu Z."/>
            <person name="Holt R.A."/>
            <person name="Jennings D."/>
            <person name="Kraft C.L."/>
            <person name="Lu F."/>
            <person name="Nguyen T."/>
            <person name="Nusskern D.R."/>
            <person name="Pfannkoch C.M."/>
            <person name="Sitter C."/>
            <person name="Sutton G.G."/>
            <person name="Venter J.C."/>
            <person name="Wang Z."/>
            <person name="Woodage T."/>
            <person name="Zheng X.H."/>
            <person name="Zhong F."/>
        </authorList>
    </citation>
    <scope>NUCLEOTIDE SEQUENCE [LARGE SCALE GENOMIC DNA]</scope>
    <source>
        <strain>BN</strain>
        <strain evidence="2">Sprague-Dawley</strain>
    </source>
</reference>
<dbReference type="Proteomes" id="UP000234681">
    <property type="component" value="Chromosome 1"/>
</dbReference>
<organism evidence="1 2">
    <name type="scientific">Rattus norvegicus</name>
    <name type="common">Rat</name>
    <dbReference type="NCBI Taxonomy" id="10116"/>
    <lineage>
        <taxon>Eukaryota</taxon>
        <taxon>Metazoa</taxon>
        <taxon>Chordata</taxon>
        <taxon>Craniata</taxon>
        <taxon>Vertebrata</taxon>
        <taxon>Euteleostomi</taxon>
        <taxon>Mammalia</taxon>
        <taxon>Eutheria</taxon>
        <taxon>Euarchontoglires</taxon>
        <taxon>Glires</taxon>
        <taxon>Rodentia</taxon>
        <taxon>Myomorpha</taxon>
        <taxon>Muroidea</taxon>
        <taxon>Muridae</taxon>
        <taxon>Murinae</taxon>
        <taxon>Rattus</taxon>
    </lineage>
</organism>
<sequence>MLAGEGQYVRPQQLNFDPAVFDPAVYEQVNVAAKKAWDKLHRGRLRIYLKLVLGLKEECVTMPGLVAP</sequence>
<accession>A6JAC5</accession>
<name>A6JAC5_RAT</name>
<evidence type="ECO:0000313" key="2">
    <source>
        <dbReference type="Proteomes" id="UP000234681"/>
    </source>
</evidence>
<evidence type="ECO:0000313" key="1">
    <source>
        <dbReference type="EMBL" id="EDM07609.1"/>
    </source>
</evidence>
<protein>
    <submittedName>
        <fullName evidence="1">RCG54555</fullName>
    </submittedName>
</protein>
<proteinExistence type="predicted"/>
<gene>
    <name evidence="1" type="ORF">rCG_54555</name>
</gene>
<dbReference type="AlphaFoldDB" id="A6JAC5"/>